<feature type="domain" description="Pseudouridine synthase I TruA alpha/beta" evidence="8">
    <location>
        <begin position="142"/>
        <end position="244"/>
    </location>
</feature>
<dbReference type="PANTHER" id="PTHR11142:SF0">
    <property type="entry name" value="TRNA PSEUDOURIDINE SYNTHASE-LIKE 1"/>
    <property type="match status" value="1"/>
</dbReference>
<organism evidence="9 10">
    <name type="scientific">Methylophilales bacterium HTCC2181</name>
    <dbReference type="NCBI Taxonomy" id="383631"/>
    <lineage>
        <taxon>Bacteria</taxon>
        <taxon>Pseudomonadati</taxon>
        <taxon>Pseudomonadota</taxon>
        <taxon>Betaproteobacteria</taxon>
        <taxon>Nitrosomonadales</taxon>
        <taxon>OM43 clade</taxon>
    </lineage>
</organism>
<dbReference type="EMBL" id="AAUX01000001">
    <property type="protein sequence ID" value="EAV47144.1"/>
    <property type="molecule type" value="Genomic_DNA"/>
</dbReference>
<protein>
    <recommendedName>
        <fullName evidence="4">tRNA pseudouridine synthase A</fullName>
        <ecNumber evidence="4">5.4.99.12</ecNumber>
    </recommendedName>
    <alternativeName>
        <fullName evidence="4">tRNA pseudouridine(38-40) synthase</fullName>
    </alternativeName>
    <alternativeName>
        <fullName evidence="4">tRNA pseudouridylate synthase I</fullName>
    </alternativeName>
    <alternativeName>
        <fullName evidence="4">tRNA-uridine isomerase I</fullName>
    </alternativeName>
</protein>
<dbReference type="Gene3D" id="3.30.70.580">
    <property type="entry name" value="Pseudouridine synthase I, catalytic domain, N-terminal subdomain"/>
    <property type="match status" value="1"/>
</dbReference>
<accession>A0P6I4</accession>
<evidence type="ECO:0000256" key="1">
    <source>
        <dbReference type="ARBA" id="ARBA00009375"/>
    </source>
</evidence>
<evidence type="ECO:0000256" key="2">
    <source>
        <dbReference type="ARBA" id="ARBA00022694"/>
    </source>
</evidence>
<comment type="caution">
    <text evidence="9">The sequence shown here is derived from an EMBL/GenBank/DDBJ whole genome shotgun (WGS) entry which is preliminary data.</text>
</comment>
<dbReference type="InterPro" id="IPR020103">
    <property type="entry name" value="PsdUridine_synth_cat_dom_sf"/>
</dbReference>
<dbReference type="GO" id="GO:0160147">
    <property type="term" value="F:tRNA pseudouridine(38-40) synthase activity"/>
    <property type="evidence" value="ECO:0007669"/>
    <property type="project" value="UniProtKB-EC"/>
</dbReference>
<evidence type="ECO:0000256" key="3">
    <source>
        <dbReference type="ARBA" id="ARBA00023235"/>
    </source>
</evidence>
<dbReference type="EC" id="5.4.99.12" evidence="4"/>
<reference evidence="9 10" key="1">
    <citation type="submission" date="2006-11" db="EMBL/GenBank/DDBJ databases">
        <authorList>
            <person name="Giovannoni S."/>
            <person name="Vergin K."/>
            <person name="Ferriera S."/>
            <person name="Johnson J."/>
            <person name="Kravitz S."/>
            <person name="Beeson K."/>
            <person name="Sutton G."/>
            <person name="Rogers Y.-H."/>
            <person name="Friedman R."/>
            <person name="Frazier M."/>
            <person name="Venter J.C."/>
        </authorList>
    </citation>
    <scope>NUCLEOTIDE SEQUENCE [LARGE SCALE GENOMIC DNA]</scope>
    <source>
        <strain evidence="9 10">HTCC2181</strain>
    </source>
</reference>
<dbReference type="NCBIfam" id="TIGR00071">
    <property type="entry name" value="hisT_truA"/>
    <property type="match status" value="1"/>
</dbReference>
<dbReference type="Proteomes" id="UP000054262">
    <property type="component" value="Unassembled WGS sequence"/>
</dbReference>
<evidence type="ECO:0000313" key="10">
    <source>
        <dbReference type="Proteomes" id="UP000054262"/>
    </source>
</evidence>
<sequence>MRIACSVSYNGYGFSGWQKQPDVKTIQGLIESALTEIAKDTVITHASGRTDSGVHALGQIIHFDTTKNRPLTAWVKGVNAFLPSSIKVRWAKNISESFHARHSVLEREYQYLLIKDTNNSAIFHATAGWTYFDLDDYNLMAACKCFEGTHDFSSFRSSECQAKSPVRTINQFRCEQFGNTYLFTIRANGFLHHQIRNMIAAVIHVAKNEDSVGFIDDLLSKKDRTLAPPTFMPNGLYLSNIKYDDKWKLPQINNSVNIFSKNDN</sequence>
<evidence type="ECO:0000259" key="8">
    <source>
        <dbReference type="Pfam" id="PF01416"/>
    </source>
</evidence>
<evidence type="ECO:0000313" key="9">
    <source>
        <dbReference type="EMBL" id="EAV47144.1"/>
    </source>
</evidence>
<comment type="caution">
    <text evidence="4">Lacks conserved residue(s) required for the propagation of feature annotation.</text>
</comment>
<dbReference type="AlphaFoldDB" id="A0P6I4"/>
<feature type="domain" description="Pseudouridine synthase I TruA alpha/beta" evidence="8">
    <location>
        <begin position="8"/>
        <end position="101"/>
    </location>
</feature>
<comment type="subunit">
    <text evidence="4">Homodimer.</text>
</comment>
<dbReference type="HAMAP" id="MF_00171">
    <property type="entry name" value="TruA"/>
    <property type="match status" value="1"/>
</dbReference>
<dbReference type="PANTHER" id="PTHR11142">
    <property type="entry name" value="PSEUDOURIDYLATE SYNTHASE"/>
    <property type="match status" value="1"/>
</dbReference>
<dbReference type="GO" id="GO:0031119">
    <property type="term" value="P:tRNA pseudouridine synthesis"/>
    <property type="evidence" value="ECO:0007669"/>
    <property type="project" value="UniProtKB-UniRule"/>
</dbReference>
<keyword evidence="3 4" id="KW-0413">Isomerase</keyword>
<dbReference type="CDD" id="cd02570">
    <property type="entry name" value="PseudoU_synth_EcTruA"/>
    <property type="match status" value="1"/>
</dbReference>
<dbReference type="InterPro" id="IPR020097">
    <property type="entry name" value="PsdUridine_synth_TruA_a/b_dom"/>
</dbReference>
<keyword evidence="2 4" id="KW-0819">tRNA processing</keyword>
<gene>
    <name evidence="4" type="primary">truA</name>
    <name evidence="9" type="ORF">MB2181_03685</name>
</gene>
<dbReference type="OrthoDB" id="9811823at2"/>
<name>A0P6I4_9PROT</name>
<dbReference type="InterPro" id="IPR001406">
    <property type="entry name" value="PsdUridine_synth_TruA"/>
</dbReference>
<proteinExistence type="inferred from homology"/>
<evidence type="ECO:0000256" key="7">
    <source>
        <dbReference type="RuleBase" id="RU003792"/>
    </source>
</evidence>
<dbReference type="Pfam" id="PF01416">
    <property type="entry name" value="PseudoU_synth_1"/>
    <property type="match status" value="2"/>
</dbReference>
<evidence type="ECO:0000256" key="5">
    <source>
        <dbReference type="PIRSR" id="PIRSR001430-1"/>
    </source>
</evidence>
<dbReference type="SUPFAM" id="SSF55120">
    <property type="entry name" value="Pseudouridine synthase"/>
    <property type="match status" value="1"/>
</dbReference>
<dbReference type="Gene3D" id="3.30.70.660">
    <property type="entry name" value="Pseudouridine synthase I, catalytic domain, C-terminal subdomain"/>
    <property type="match status" value="1"/>
</dbReference>
<keyword evidence="10" id="KW-1185">Reference proteome</keyword>
<dbReference type="InterPro" id="IPR020094">
    <property type="entry name" value="TruA/RsuA/RluB/E/F_N"/>
</dbReference>
<comment type="function">
    <text evidence="4">Formation of pseudouridine at positions 38, 39 and 40 in the anticodon stem and loop of transfer RNAs.</text>
</comment>
<comment type="similarity">
    <text evidence="1 4 7">Belongs to the tRNA pseudouridine synthase TruA family.</text>
</comment>
<feature type="binding site" evidence="4 6">
    <location>
        <position position="109"/>
    </location>
    <ligand>
        <name>substrate</name>
    </ligand>
</feature>
<dbReference type="FunFam" id="3.30.70.580:FF:000001">
    <property type="entry name" value="tRNA pseudouridine synthase A"/>
    <property type="match status" value="1"/>
</dbReference>
<comment type="catalytic activity">
    <reaction evidence="4 7">
        <text>uridine(38/39/40) in tRNA = pseudouridine(38/39/40) in tRNA</text>
        <dbReference type="Rhea" id="RHEA:22376"/>
        <dbReference type="Rhea" id="RHEA-COMP:10085"/>
        <dbReference type="Rhea" id="RHEA-COMP:10087"/>
        <dbReference type="ChEBI" id="CHEBI:65314"/>
        <dbReference type="ChEBI" id="CHEBI:65315"/>
        <dbReference type="EC" id="5.4.99.12"/>
    </reaction>
</comment>
<feature type="active site" description="Nucleophile" evidence="4 5">
    <location>
        <position position="51"/>
    </location>
</feature>
<dbReference type="PIRSF" id="PIRSF001430">
    <property type="entry name" value="tRNA_psdUrid_synth"/>
    <property type="match status" value="1"/>
</dbReference>
<dbReference type="InterPro" id="IPR020095">
    <property type="entry name" value="PsdUridine_synth_TruA_C"/>
</dbReference>
<evidence type="ECO:0000256" key="6">
    <source>
        <dbReference type="PIRSR" id="PIRSR001430-2"/>
    </source>
</evidence>
<evidence type="ECO:0000256" key="4">
    <source>
        <dbReference type="HAMAP-Rule" id="MF_00171"/>
    </source>
</evidence>
<dbReference type="GO" id="GO:0003723">
    <property type="term" value="F:RNA binding"/>
    <property type="evidence" value="ECO:0007669"/>
    <property type="project" value="InterPro"/>
</dbReference>